<gene>
    <name evidence="1" type="ORF">M407DRAFT_23598</name>
</gene>
<dbReference type="EMBL" id="KN823013">
    <property type="protein sequence ID" value="KIO27181.1"/>
    <property type="molecule type" value="Genomic_DNA"/>
</dbReference>
<dbReference type="Proteomes" id="UP000054248">
    <property type="component" value="Unassembled WGS sequence"/>
</dbReference>
<proteinExistence type="predicted"/>
<dbReference type="Gene3D" id="1.10.510.10">
    <property type="entry name" value="Transferase(Phosphotransferase) domain 1"/>
    <property type="match status" value="1"/>
</dbReference>
<dbReference type="AlphaFoldDB" id="A0A0C3QJC4"/>
<reference evidence="1 2" key="1">
    <citation type="submission" date="2014-04" db="EMBL/GenBank/DDBJ databases">
        <authorList>
            <consortium name="DOE Joint Genome Institute"/>
            <person name="Kuo A."/>
            <person name="Girlanda M."/>
            <person name="Perotto S."/>
            <person name="Kohler A."/>
            <person name="Nagy L.G."/>
            <person name="Floudas D."/>
            <person name="Copeland A."/>
            <person name="Barry K.W."/>
            <person name="Cichocki N."/>
            <person name="Veneault-Fourrey C."/>
            <person name="LaButti K."/>
            <person name="Lindquist E.A."/>
            <person name="Lipzen A."/>
            <person name="Lundell T."/>
            <person name="Morin E."/>
            <person name="Murat C."/>
            <person name="Sun H."/>
            <person name="Tunlid A."/>
            <person name="Henrissat B."/>
            <person name="Grigoriev I.V."/>
            <person name="Hibbett D.S."/>
            <person name="Martin F."/>
            <person name="Nordberg H.P."/>
            <person name="Cantor M.N."/>
            <person name="Hua S.X."/>
        </authorList>
    </citation>
    <scope>NUCLEOTIDE SEQUENCE [LARGE SCALE GENOMIC DNA]</scope>
    <source>
        <strain evidence="1 2">MUT 4182</strain>
    </source>
</reference>
<keyword evidence="2" id="KW-1185">Reference proteome</keyword>
<name>A0A0C3QJC4_9AGAM</name>
<dbReference type="HOGENOM" id="CLU_2514310_0_0_1"/>
<protein>
    <recommendedName>
        <fullName evidence="3">Serine-threonine/tyrosine-protein kinase catalytic domain-containing protein</fullName>
    </recommendedName>
</protein>
<organism evidence="1 2">
    <name type="scientific">Tulasnella calospora MUT 4182</name>
    <dbReference type="NCBI Taxonomy" id="1051891"/>
    <lineage>
        <taxon>Eukaryota</taxon>
        <taxon>Fungi</taxon>
        <taxon>Dikarya</taxon>
        <taxon>Basidiomycota</taxon>
        <taxon>Agaricomycotina</taxon>
        <taxon>Agaricomycetes</taxon>
        <taxon>Cantharellales</taxon>
        <taxon>Tulasnellaceae</taxon>
        <taxon>Tulasnella</taxon>
    </lineage>
</organism>
<sequence length="85" mass="9508">MSGKPPFYKKRPEGAVIAINNDQTPMPNDHPELPEEDPLWILLKSCWDSEPSQRPSVDYIIAEINAEVERRSASSEFAEAPGLEA</sequence>
<evidence type="ECO:0000313" key="2">
    <source>
        <dbReference type="Proteomes" id="UP000054248"/>
    </source>
</evidence>
<dbReference type="OrthoDB" id="346907at2759"/>
<dbReference type="SUPFAM" id="SSF56112">
    <property type="entry name" value="Protein kinase-like (PK-like)"/>
    <property type="match status" value="1"/>
</dbReference>
<accession>A0A0C3QJC4</accession>
<dbReference type="InterPro" id="IPR011009">
    <property type="entry name" value="Kinase-like_dom_sf"/>
</dbReference>
<evidence type="ECO:0000313" key="1">
    <source>
        <dbReference type="EMBL" id="KIO27181.1"/>
    </source>
</evidence>
<reference evidence="2" key="2">
    <citation type="submission" date="2015-01" db="EMBL/GenBank/DDBJ databases">
        <title>Evolutionary Origins and Diversification of the Mycorrhizal Mutualists.</title>
        <authorList>
            <consortium name="DOE Joint Genome Institute"/>
            <consortium name="Mycorrhizal Genomics Consortium"/>
            <person name="Kohler A."/>
            <person name="Kuo A."/>
            <person name="Nagy L.G."/>
            <person name="Floudas D."/>
            <person name="Copeland A."/>
            <person name="Barry K.W."/>
            <person name="Cichocki N."/>
            <person name="Veneault-Fourrey C."/>
            <person name="LaButti K."/>
            <person name="Lindquist E.A."/>
            <person name="Lipzen A."/>
            <person name="Lundell T."/>
            <person name="Morin E."/>
            <person name="Murat C."/>
            <person name="Riley R."/>
            <person name="Ohm R."/>
            <person name="Sun H."/>
            <person name="Tunlid A."/>
            <person name="Henrissat B."/>
            <person name="Grigoriev I.V."/>
            <person name="Hibbett D.S."/>
            <person name="Martin F."/>
        </authorList>
    </citation>
    <scope>NUCLEOTIDE SEQUENCE [LARGE SCALE GENOMIC DNA]</scope>
    <source>
        <strain evidence="2">MUT 4182</strain>
    </source>
</reference>
<evidence type="ECO:0008006" key="3">
    <source>
        <dbReference type="Google" id="ProtNLM"/>
    </source>
</evidence>